<gene>
    <name evidence="1" type="ORF">NUW58_g8934</name>
</gene>
<name>A0ACC1N3T5_9PEZI</name>
<protein>
    <submittedName>
        <fullName evidence="1">Uncharacterized protein</fullName>
    </submittedName>
</protein>
<comment type="caution">
    <text evidence="1">The sequence shown here is derived from an EMBL/GenBank/DDBJ whole genome shotgun (WGS) entry which is preliminary data.</text>
</comment>
<reference evidence="1" key="1">
    <citation type="submission" date="2022-10" db="EMBL/GenBank/DDBJ databases">
        <title>Genome Sequence of Xylaria curta.</title>
        <authorList>
            <person name="Buettner E."/>
        </authorList>
    </citation>
    <scope>NUCLEOTIDE SEQUENCE</scope>
    <source>
        <strain evidence="1">Babe10</strain>
    </source>
</reference>
<dbReference type="EMBL" id="JAPDGR010002947">
    <property type="protein sequence ID" value="KAJ2973448.1"/>
    <property type="molecule type" value="Genomic_DNA"/>
</dbReference>
<organism evidence="1 2">
    <name type="scientific">Xylaria curta</name>
    <dbReference type="NCBI Taxonomy" id="42375"/>
    <lineage>
        <taxon>Eukaryota</taxon>
        <taxon>Fungi</taxon>
        <taxon>Dikarya</taxon>
        <taxon>Ascomycota</taxon>
        <taxon>Pezizomycotina</taxon>
        <taxon>Sordariomycetes</taxon>
        <taxon>Xylariomycetidae</taxon>
        <taxon>Xylariales</taxon>
        <taxon>Xylariaceae</taxon>
        <taxon>Xylaria</taxon>
    </lineage>
</organism>
<evidence type="ECO:0000313" key="1">
    <source>
        <dbReference type="EMBL" id="KAJ2973448.1"/>
    </source>
</evidence>
<proteinExistence type="predicted"/>
<dbReference type="Proteomes" id="UP001143856">
    <property type="component" value="Unassembled WGS sequence"/>
</dbReference>
<sequence length="195" mass="20527">MTIAASASGVGGMVTAPCAQVPAVSERERHRARPQEPELRPRPPRSSCAGLTSWNALYGLRAIKPGDSILVQGTGGVSLFALQFAKAAGATVIATTSSKEKAEMVKKLGADHVINYKEDENWGETAAVTTQRQRQQRGGGGMLDNLNAGPQSTTRRPDTITRSSRCGIEGFDEIRNVKVNPDPGGWAEAKGGNGG</sequence>
<keyword evidence="2" id="KW-1185">Reference proteome</keyword>
<accession>A0ACC1N3T5</accession>
<evidence type="ECO:0000313" key="2">
    <source>
        <dbReference type="Proteomes" id="UP001143856"/>
    </source>
</evidence>